<dbReference type="HOGENOM" id="CLU_016969_0_0_1"/>
<dbReference type="STRING" id="1262450.S3C671"/>
<sequence>MDPLDRARIPDIRRQPESVDFIENDLENSHPGLNDPPSHYDARRRMFVLSNPVSQMDEQSLAAYNRVQWALKVPGVQAPVAPPGTVTLTLPSAASVLSARPHAEPSAALEFWDELFAPSMNRFVLAHPQEADEIKERGSIRCQNDWTGVFDTLEAAKNAYSQTDKGFKGIFRKVYRKSADHSSTSVVKMAKEVVDNDYASPVLGALQLVLEAAAKAAMLRQDMLGAFDQIDRNFTEVEVYRQAFAGDENITDASIGLVAAVLHAVEMVIGFFVSKTYKRLFRATFTIDEYRAKIDKSLTDIDQKSSDLLREVHMTEAHRGQQFQERVIQGRAFLSFGVIMYMLNDLMWAMEDIKVSVSRSPSPAPVMPIMMIGAPPSPGPEHHGISPHDLLGWIDITDLAAKDLEYIRCHNHSDISDDEQGRAQQLVAHHQLQYWLSVPASSQLLVHGNFGGGLRPVSGLTLFCASLTTHLSNHPRIIQLLFFCGLHIDEDSNDEDLPVGGGWALIASFVCQLLCAFNFGPELPLDHSIKDAVRDGNVDELCLVFGALVRRLPHGIVLVCVVEGAGYYERPEFLAEASLVLAYFLRLSTDDAVSAVIKVLIISQTWTTHIRRPFTKDKILSMAAMADSDWEPSHSRMERVLGEEQSPDDEYDEDFEYA</sequence>
<dbReference type="OrthoDB" id="5419927at2759"/>
<keyword evidence="3" id="KW-1185">Reference proteome</keyword>
<feature type="region of interest" description="Disordered" evidence="1">
    <location>
        <begin position="631"/>
        <end position="658"/>
    </location>
</feature>
<organism evidence="2 3">
    <name type="scientific">Ophiostoma piceae (strain UAMH 11346)</name>
    <name type="common">Sap stain fungus</name>
    <dbReference type="NCBI Taxonomy" id="1262450"/>
    <lineage>
        <taxon>Eukaryota</taxon>
        <taxon>Fungi</taxon>
        <taxon>Dikarya</taxon>
        <taxon>Ascomycota</taxon>
        <taxon>Pezizomycotina</taxon>
        <taxon>Sordariomycetes</taxon>
        <taxon>Sordariomycetidae</taxon>
        <taxon>Ophiostomatales</taxon>
        <taxon>Ophiostomataceae</taxon>
        <taxon>Ophiostoma</taxon>
    </lineage>
</organism>
<dbReference type="PANTHER" id="PTHR40619">
    <property type="entry name" value="FUNGAL STAND N-TERMINAL GOODBYE DOMAIN-CONTAINING PROTEIN"/>
    <property type="match status" value="1"/>
</dbReference>
<evidence type="ECO:0000313" key="2">
    <source>
        <dbReference type="EMBL" id="EPE09049.1"/>
    </source>
</evidence>
<dbReference type="OMA" id="SKLLVHW"/>
<evidence type="ECO:0000313" key="3">
    <source>
        <dbReference type="Proteomes" id="UP000016923"/>
    </source>
</evidence>
<dbReference type="EMBL" id="KE148147">
    <property type="protein sequence ID" value="EPE09049.1"/>
    <property type="molecule type" value="Genomic_DNA"/>
</dbReference>
<feature type="compositionally biased region" description="Acidic residues" evidence="1">
    <location>
        <begin position="645"/>
        <end position="658"/>
    </location>
</feature>
<dbReference type="eggNOG" id="ENOG502SHRF">
    <property type="taxonomic scope" value="Eukaryota"/>
</dbReference>
<evidence type="ECO:0000256" key="1">
    <source>
        <dbReference type="SAM" id="MobiDB-lite"/>
    </source>
</evidence>
<dbReference type="PANTHER" id="PTHR40619:SF3">
    <property type="entry name" value="FUNGAL STAND N-TERMINAL GOODBYE DOMAIN-CONTAINING PROTEIN"/>
    <property type="match status" value="1"/>
</dbReference>
<feature type="compositionally biased region" description="Basic and acidic residues" evidence="1">
    <location>
        <begin position="631"/>
        <end position="642"/>
    </location>
</feature>
<protein>
    <submittedName>
        <fullName evidence="2">Uncharacterized protein</fullName>
    </submittedName>
</protein>
<dbReference type="VEuPathDB" id="FungiDB:F503_06825"/>
<dbReference type="AlphaFoldDB" id="S3C671"/>
<accession>S3C671</accession>
<gene>
    <name evidence="2" type="ORF">F503_06825</name>
</gene>
<reference evidence="2 3" key="1">
    <citation type="journal article" date="2013" name="BMC Genomics">
        <title>The genome and transcriptome of the pine saprophyte Ophiostoma piceae, and a comparison with the bark beetle-associated pine pathogen Grosmannia clavigera.</title>
        <authorList>
            <person name="Haridas S."/>
            <person name="Wang Y."/>
            <person name="Lim L."/>
            <person name="Massoumi Alamouti S."/>
            <person name="Jackman S."/>
            <person name="Docking R."/>
            <person name="Robertson G."/>
            <person name="Birol I."/>
            <person name="Bohlmann J."/>
            <person name="Breuil C."/>
        </authorList>
    </citation>
    <scope>NUCLEOTIDE SEQUENCE [LARGE SCALE GENOMIC DNA]</scope>
    <source>
        <strain evidence="2 3">UAMH 11346</strain>
    </source>
</reference>
<name>S3C671_OPHP1</name>
<proteinExistence type="predicted"/>
<dbReference type="Proteomes" id="UP000016923">
    <property type="component" value="Unassembled WGS sequence"/>
</dbReference>